<dbReference type="RefSeq" id="WP_104000470.1">
    <property type="nucleotide sequence ID" value="NZ_FNVP01000010.1"/>
</dbReference>
<dbReference type="InterPro" id="IPR001789">
    <property type="entry name" value="Sig_transdc_resp-reg_receiver"/>
</dbReference>
<protein>
    <submittedName>
        <fullName evidence="3">Response regulator receiver domain-containing protein</fullName>
    </submittedName>
</protein>
<dbReference type="InterPro" id="IPR045279">
    <property type="entry name" value="ARR-like"/>
</dbReference>
<evidence type="ECO:0000259" key="2">
    <source>
        <dbReference type="PROSITE" id="PS50110"/>
    </source>
</evidence>
<dbReference type="Proteomes" id="UP000236737">
    <property type="component" value="Unassembled WGS sequence"/>
</dbReference>
<dbReference type="Pfam" id="PF00072">
    <property type="entry name" value="Response_reg"/>
    <property type="match status" value="1"/>
</dbReference>
<keyword evidence="4" id="KW-1185">Reference proteome</keyword>
<organism evidence="3 4">
    <name type="scientific">Flavobacterium urumqiense</name>
    <dbReference type="NCBI Taxonomy" id="935224"/>
    <lineage>
        <taxon>Bacteria</taxon>
        <taxon>Pseudomonadati</taxon>
        <taxon>Bacteroidota</taxon>
        <taxon>Flavobacteriia</taxon>
        <taxon>Flavobacteriales</taxon>
        <taxon>Flavobacteriaceae</taxon>
        <taxon>Flavobacterium</taxon>
    </lineage>
</organism>
<name>A0A1H5ZJM9_9FLAO</name>
<dbReference type="GO" id="GO:0000160">
    <property type="term" value="P:phosphorelay signal transduction system"/>
    <property type="evidence" value="ECO:0007669"/>
    <property type="project" value="InterPro"/>
</dbReference>
<dbReference type="AlphaFoldDB" id="A0A1H5ZJM9"/>
<dbReference type="InterPro" id="IPR011006">
    <property type="entry name" value="CheY-like_superfamily"/>
</dbReference>
<dbReference type="CDD" id="cd00156">
    <property type="entry name" value="REC"/>
    <property type="match status" value="1"/>
</dbReference>
<evidence type="ECO:0000313" key="3">
    <source>
        <dbReference type="EMBL" id="SEG36204.1"/>
    </source>
</evidence>
<dbReference type="SMART" id="SM00448">
    <property type="entry name" value="REC"/>
    <property type="match status" value="1"/>
</dbReference>
<sequence>MTNELKPKFETVMIIDDNTIDLYISSRLITKNYFGKKVLEYSEAKEALKYLQENQDDFSILPQIIFVDIYMPMMSGFEFLDAYDKLPLNLKNKCRTYIISSTIDDNDIVRARRDKNVVSFQVKPINKEFLDRIIAD</sequence>
<dbReference type="OrthoDB" id="673128at2"/>
<proteinExistence type="predicted"/>
<dbReference type="PANTHER" id="PTHR43874">
    <property type="entry name" value="TWO-COMPONENT RESPONSE REGULATOR"/>
    <property type="match status" value="1"/>
</dbReference>
<evidence type="ECO:0000256" key="1">
    <source>
        <dbReference type="PROSITE-ProRule" id="PRU00169"/>
    </source>
</evidence>
<dbReference type="Gene3D" id="3.40.50.2300">
    <property type="match status" value="1"/>
</dbReference>
<evidence type="ECO:0000313" key="4">
    <source>
        <dbReference type="Proteomes" id="UP000236737"/>
    </source>
</evidence>
<keyword evidence="1" id="KW-0597">Phosphoprotein</keyword>
<gene>
    <name evidence="3" type="ORF">SAMN04488130_11088</name>
</gene>
<dbReference type="PANTHER" id="PTHR43874:SF7">
    <property type="entry name" value="TWO-COMPONENT RESPONSE REGULATOR ARR10"/>
    <property type="match status" value="1"/>
</dbReference>
<dbReference type="EMBL" id="FNVP01000010">
    <property type="protein sequence ID" value="SEG36204.1"/>
    <property type="molecule type" value="Genomic_DNA"/>
</dbReference>
<dbReference type="GO" id="GO:0009736">
    <property type="term" value="P:cytokinin-activated signaling pathway"/>
    <property type="evidence" value="ECO:0007669"/>
    <property type="project" value="InterPro"/>
</dbReference>
<reference evidence="4" key="1">
    <citation type="submission" date="2016-10" db="EMBL/GenBank/DDBJ databases">
        <authorList>
            <person name="Varghese N."/>
            <person name="Submissions S."/>
        </authorList>
    </citation>
    <scope>NUCLEOTIDE SEQUENCE [LARGE SCALE GENOMIC DNA]</scope>
    <source>
        <strain evidence="4">CGMCC 1.9230</strain>
    </source>
</reference>
<accession>A0A1H5ZJM9</accession>
<dbReference type="PROSITE" id="PS50110">
    <property type="entry name" value="RESPONSE_REGULATORY"/>
    <property type="match status" value="1"/>
</dbReference>
<feature type="modified residue" description="4-aspartylphosphate" evidence="1">
    <location>
        <position position="68"/>
    </location>
</feature>
<dbReference type="SUPFAM" id="SSF52172">
    <property type="entry name" value="CheY-like"/>
    <property type="match status" value="1"/>
</dbReference>
<feature type="domain" description="Response regulatory" evidence="2">
    <location>
        <begin position="11"/>
        <end position="136"/>
    </location>
</feature>